<name>A0A0F9KSJ3_9ZZZZ</name>
<dbReference type="AlphaFoldDB" id="A0A0F9KSJ3"/>
<reference evidence="1" key="1">
    <citation type="journal article" date="2015" name="Nature">
        <title>Complex archaea that bridge the gap between prokaryotes and eukaryotes.</title>
        <authorList>
            <person name="Spang A."/>
            <person name="Saw J.H."/>
            <person name="Jorgensen S.L."/>
            <person name="Zaremba-Niedzwiedzka K."/>
            <person name="Martijn J."/>
            <person name="Lind A.E."/>
            <person name="van Eijk R."/>
            <person name="Schleper C."/>
            <person name="Guy L."/>
            <person name="Ettema T.J."/>
        </authorList>
    </citation>
    <scope>NUCLEOTIDE SEQUENCE</scope>
</reference>
<dbReference type="SUPFAM" id="SSF117396">
    <property type="entry name" value="TM1631-like"/>
    <property type="match status" value="1"/>
</dbReference>
<evidence type="ECO:0000313" key="1">
    <source>
        <dbReference type="EMBL" id="KKM18395.1"/>
    </source>
</evidence>
<comment type="caution">
    <text evidence="1">The sequence shown here is derived from an EMBL/GenBank/DDBJ whole genome shotgun (WGS) entry which is preliminary data.</text>
</comment>
<dbReference type="EMBL" id="LAZR01014232">
    <property type="protein sequence ID" value="KKM18395.1"/>
    <property type="molecule type" value="Genomic_DNA"/>
</dbReference>
<protein>
    <recommendedName>
        <fullName evidence="2">DUF72 domain-containing protein</fullName>
    </recommendedName>
</protein>
<dbReference type="InterPro" id="IPR002763">
    <property type="entry name" value="DUF72"/>
</dbReference>
<proteinExistence type="predicted"/>
<dbReference type="Gene3D" id="3.20.20.410">
    <property type="entry name" value="Protein of unknown function UPF0759"/>
    <property type="match status" value="1"/>
</dbReference>
<accession>A0A0F9KSJ3</accession>
<dbReference type="InterPro" id="IPR036520">
    <property type="entry name" value="UPF0759_sf"/>
</dbReference>
<feature type="non-terminal residue" evidence="1">
    <location>
        <position position="207"/>
    </location>
</feature>
<evidence type="ECO:0008006" key="2">
    <source>
        <dbReference type="Google" id="ProtNLM"/>
    </source>
</evidence>
<gene>
    <name evidence="1" type="ORF">LCGC14_1666130</name>
</gene>
<dbReference type="PANTHER" id="PTHR30348:SF4">
    <property type="entry name" value="DUF72 DOMAIN-CONTAINING PROTEIN"/>
    <property type="match status" value="1"/>
</dbReference>
<dbReference type="Pfam" id="PF01904">
    <property type="entry name" value="DUF72"/>
    <property type="match status" value="1"/>
</dbReference>
<organism evidence="1">
    <name type="scientific">marine sediment metagenome</name>
    <dbReference type="NCBI Taxonomy" id="412755"/>
    <lineage>
        <taxon>unclassified sequences</taxon>
        <taxon>metagenomes</taxon>
        <taxon>ecological metagenomes</taxon>
    </lineage>
</organism>
<dbReference type="PANTHER" id="PTHR30348">
    <property type="entry name" value="UNCHARACTERIZED PROTEIN YECE"/>
    <property type="match status" value="1"/>
</dbReference>
<sequence>MKDDYHIGTSGWSYDHWDGVFYPQNVRKEERLSHYIKFFKTVEINNTFYHLPTAKAFKGWRESTPKGFIFSLKASRFITHMKKLKGAKDALNTFLKRAMILRDRLGPILFQLPPHWKCNAERLHSFLSLLPSGLLYAFEFRDESWFDDRVFTLLKKKNSSLCIYHMPDFLSPIKVTADFVYIRFHGAKSLYGGKYSKSELMKWSEMI</sequence>